<keyword evidence="2 6" id="KW-0349">Heme</keyword>
<dbReference type="Pfam" id="PF00034">
    <property type="entry name" value="Cytochrom_C"/>
    <property type="match status" value="1"/>
</dbReference>
<proteinExistence type="predicted"/>
<keyword evidence="1" id="KW-0813">Transport</keyword>
<dbReference type="Gene3D" id="1.10.760.10">
    <property type="entry name" value="Cytochrome c-like domain"/>
    <property type="match status" value="1"/>
</dbReference>
<feature type="signal peptide" evidence="7">
    <location>
        <begin position="1"/>
        <end position="22"/>
    </location>
</feature>
<protein>
    <recommendedName>
        <fullName evidence="8">Cytochrome c domain-containing protein</fullName>
    </recommendedName>
</protein>
<dbReference type="PROSITE" id="PS51007">
    <property type="entry name" value="CYTC"/>
    <property type="match status" value="1"/>
</dbReference>
<keyword evidence="7" id="KW-0732">Signal</keyword>
<dbReference type="PANTHER" id="PTHR33751:SF9">
    <property type="entry name" value="CYTOCHROME C4"/>
    <property type="match status" value="1"/>
</dbReference>
<accession>A0ABT2PNL3</accession>
<dbReference type="PANTHER" id="PTHR33751">
    <property type="entry name" value="CBB3-TYPE CYTOCHROME C OXIDASE SUBUNIT FIXP"/>
    <property type="match status" value="1"/>
</dbReference>
<keyword evidence="4" id="KW-0249">Electron transport</keyword>
<keyword evidence="5 6" id="KW-0408">Iron</keyword>
<evidence type="ECO:0000313" key="10">
    <source>
        <dbReference type="Proteomes" id="UP001525968"/>
    </source>
</evidence>
<reference evidence="9 10" key="1">
    <citation type="submission" date="2022-09" db="EMBL/GenBank/DDBJ databases">
        <title>Draft genome of isolate Be4.</title>
        <authorList>
            <person name="Sanchez-Castro I."/>
            <person name="Martinez-Rodriguez P."/>
            <person name="Descostes M."/>
            <person name="Merroun M."/>
        </authorList>
    </citation>
    <scope>NUCLEOTIDE SEQUENCE [LARGE SCALE GENOMIC DNA]</scope>
    <source>
        <strain evidence="9 10">Be4</strain>
    </source>
</reference>
<evidence type="ECO:0000259" key="8">
    <source>
        <dbReference type="PROSITE" id="PS51007"/>
    </source>
</evidence>
<dbReference type="InterPro" id="IPR036909">
    <property type="entry name" value="Cyt_c-like_dom_sf"/>
</dbReference>
<evidence type="ECO:0000256" key="6">
    <source>
        <dbReference type="PROSITE-ProRule" id="PRU00433"/>
    </source>
</evidence>
<evidence type="ECO:0000313" key="9">
    <source>
        <dbReference type="EMBL" id="MCT9812064.1"/>
    </source>
</evidence>
<dbReference type="RefSeq" id="WP_261501304.1">
    <property type="nucleotide sequence ID" value="NZ_JAODYH010000007.1"/>
</dbReference>
<dbReference type="InterPro" id="IPR009056">
    <property type="entry name" value="Cyt_c-like_dom"/>
</dbReference>
<dbReference type="Proteomes" id="UP001525968">
    <property type="component" value="Unassembled WGS sequence"/>
</dbReference>
<evidence type="ECO:0000256" key="3">
    <source>
        <dbReference type="ARBA" id="ARBA00022723"/>
    </source>
</evidence>
<comment type="caution">
    <text evidence="9">The sequence shown here is derived from an EMBL/GenBank/DDBJ whole genome shotgun (WGS) entry which is preliminary data.</text>
</comment>
<feature type="chain" id="PRO_5046861298" description="Cytochrome c domain-containing protein" evidence="7">
    <location>
        <begin position="23"/>
        <end position="103"/>
    </location>
</feature>
<keyword evidence="3 6" id="KW-0479">Metal-binding</keyword>
<keyword evidence="10" id="KW-1185">Reference proteome</keyword>
<dbReference type="EMBL" id="JAODYH010000007">
    <property type="protein sequence ID" value="MCT9812064.1"/>
    <property type="molecule type" value="Genomic_DNA"/>
</dbReference>
<evidence type="ECO:0000256" key="2">
    <source>
        <dbReference type="ARBA" id="ARBA00022617"/>
    </source>
</evidence>
<evidence type="ECO:0000256" key="4">
    <source>
        <dbReference type="ARBA" id="ARBA00022982"/>
    </source>
</evidence>
<organism evidence="9 10">
    <name type="scientific">Acidovorax bellezanensis</name>
    <dbReference type="NCBI Taxonomy" id="2976702"/>
    <lineage>
        <taxon>Bacteria</taxon>
        <taxon>Pseudomonadati</taxon>
        <taxon>Pseudomonadota</taxon>
        <taxon>Betaproteobacteria</taxon>
        <taxon>Burkholderiales</taxon>
        <taxon>Comamonadaceae</taxon>
        <taxon>Acidovorax</taxon>
    </lineage>
</organism>
<evidence type="ECO:0000256" key="7">
    <source>
        <dbReference type="SAM" id="SignalP"/>
    </source>
</evidence>
<evidence type="ECO:0000256" key="1">
    <source>
        <dbReference type="ARBA" id="ARBA00022448"/>
    </source>
</evidence>
<gene>
    <name evidence="9" type="ORF">N0K08_15570</name>
</gene>
<dbReference type="InterPro" id="IPR050597">
    <property type="entry name" value="Cytochrome_c_Oxidase_Subunit"/>
</dbReference>
<feature type="domain" description="Cytochrome c" evidence="8">
    <location>
        <begin position="16"/>
        <end position="103"/>
    </location>
</feature>
<dbReference type="SUPFAM" id="SSF46626">
    <property type="entry name" value="Cytochrome c"/>
    <property type="match status" value="1"/>
</dbReference>
<sequence>MRSWRTLALGLLLPCLAGAAGAQELSKPSVSLLAGTCVNCHGQSGKSTNSIPSLAGQPRDRLLERMQAFKAGTAPDATVMTRLMKGYDAQQIQALAQWFSEVK</sequence>
<evidence type="ECO:0000256" key="5">
    <source>
        <dbReference type="ARBA" id="ARBA00023004"/>
    </source>
</evidence>
<name>A0ABT2PNL3_9BURK</name>